<gene>
    <name evidence="1" type="ORF">H7965_05520</name>
</gene>
<evidence type="ECO:0008006" key="3">
    <source>
        <dbReference type="Google" id="ProtNLM"/>
    </source>
</evidence>
<evidence type="ECO:0000313" key="2">
    <source>
        <dbReference type="Proteomes" id="UP000600101"/>
    </source>
</evidence>
<evidence type="ECO:0000313" key="1">
    <source>
        <dbReference type="EMBL" id="MBC4014778.1"/>
    </source>
</evidence>
<sequence>MPRDPLAVLARLRRLETEAARRRLGEAYGRLAGAEERAAGAGAALTREGTLGLPSDYGTWLTRGLAERDRADRARGFAEATATAAAASLGEARAAERGLEMLRKARAERARQRVQRQAQLLLDEAGARRR</sequence>
<dbReference type="AlphaFoldDB" id="A0A9X0QXM0"/>
<comment type="caution">
    <text evidence="1">The sequence shown here is derived from an EMBL/GenBank/DDBJ whole genome shotgun (WGS) entry which is preliminary data.</text>
</comment>
<proteinExistence type="predicted"/>
<keyword evidence="2" id="KW-1185">Reference proteome</keyword>
<organism evidence="1 2">
    <name type="scientific">Siccirubricoccus deserti</name>
    <dbReference type="NCBI Taxonomy" id="2013562"/>
    <lineage>
        <taxon>Bacteria</taxon>
        <taxon>Pseudomonadati</taxon>
        <taxon>Pseudomonadota</taxon>
        <taxon>Alphaproteobacteria</taxon>
        <taxon>Acetobacterales</taxon>
        <taxon>Roseomonadaceae</taxon>
        <taxon>Siccirubricoccus</taxon>
    </lineage>
</organism>
<accession>A0A9X0QXM0</accession>
<reference evidence="1" key="1">
    <citation type="submission" date="2020-08" db="EMBL/GenBank/DDBJ databases">
        <authorList>
            <person name="Hu Y."/>
            <person name="Nguyen S.V."/>
            <person name="Li F."/>
            <person name="Fanning S."/>
        </authorList>
    </citation>
    <scope>NUCLEOTIDE SEQUENCE</scope>
    <source>
        <strain evidence="1">SYSU D8009</strain>
    </source>
</reference>
<dbReference type="Proteomes" id="UP000600101">
    <property type="component" value="Unassembled WGS sequence"/>
</dbReference>
<protein>
    <recommendedName>
        <fullName evidence="3">Flagellar FliJ protein</fullName>
    </recommendedName>
</protein>
<dbReference type="EMBL" id="JACOMF010000004">
    <property type="protein sequence ID" value="MBC4014778.1"/>
    <property type="molecule type" value="Genomic_DNA"/>
</dbReference>
<name>A0A9X0QXM0_9PROT</name>
<dbReference type="RefSeq" id="WP_186769544.1">
    <property type="nucleotide sequence ID" value="NZ_JACOMF010000004.1"/>
</dbReference>